<dbReference type="OrthoDB" id="2013972at2759"/>
<dbReference type="InterPro" id="IPR004159">
    <property type="entry name" value="Put_SAM_MeTrfase"/>
</dbReference>
<dbReference type="PANTHER" id="PTHR10108">
    <property type="entry name" value="SAM-DEPENDENT METHYLTRANSFERASE"/>
    <property type="match status" value="1"/>
</dbReference>
<comment type="similarity">
    <text evidence="2 6">Belongs to the methyltransferase superfamily.</text>
</comment>
<dbReference type="EMBL" id="JABCRI010000002">
    <property type="protein sequence ID" value="KAF8411012.1"/>
    <property type="molecule type" value="Genomic_DNA"/>
</dbReference>
<dbReference type="PANTHER" id="PTHR10108:SF1120">
    <property type="entry name" value="METHYLTRANSFERASE PMT8-RELATED"/>
    <property type="match status" value="1"/>
</dbReference>
<dbReference type="GO" id="GO:0032259">
    <property type="term" value="P:methylation"/>
    <property type="evidence" value="ECO:0007669"/>
    <property type="project" value="UniProtKB-KW"/>
</dbReference>
<keyword evidence="4 6" id="KW-0735">Signal-anchor</keyword>
<evidence type="ECO:0000256" key="4">
    <source>
        <dbReference type="ARBA" id="ARBA00022968"/>
    </source>
</evidence>
<evidence type="ECO:0000256" key="3">
    <source>
        <dbReference type="ARBA" id="ARBA00022603"/>
    </source>
</evidence>
<dbReference type="InterPro" id="IPR029063">
    <property type="entry name" value="SAM-dependent_MTases_sf"/>
</dbReference>
<keyword evidence="3 6" id="KW-0489">Methyltransferase</keyword>
<dbReference type="GO" id="GO:0005768">
    <property type="term" value="C:endosome"/>
    <property type="evidence" value="ECO:0007669"/>
    <property type="project" value="TreeGrafter"/>
</dbReference>
<dbReference type="SUPFAM" id="SSF53335">
    <property type="entry name" value="S-adenosyl-L-methionine-dependent methyltransferases"/>
    <property type="match status" value="1"/>
</dbReference>
<protein>
    <recommendedName>
        <fullName evidence="6">Methyltransferase</fullName>
        <ecNumber evidence="6">2.1.1.-</ecNumber>
    </recommendedName>
</protein>
<evidence type="ECO:0000256" key="1">
    <source>
        <dbReference type="ARBA" id="ARBA00004606"/>
    </source>
</evidence>
<organism evidence="8 9">
    <name type="scientific">Tetracentron sinense</name>
    <name type="common">Spur-leaf</name>
    <dbReference type="NCBI Taxonomy" id="13715"/>
    <lineage>
        <taxon>Eukaryota</taxon>
        <taxon>Viridiplantae</taxon>
        <taxon>Streptophyta</taxon>
        <taxon>Embryophyta</taxon>
        <taxon>Tracheophyta</taxon>
        <taxon>Spermatophyta</taxon>
        <taxon>Magnoliopsida</taxon>
        <taxon>Trochodendrales</taxon>
        <taxon>Trochodendraceae</taxon>
        <taxon>Tetracentron</taxon>
    </lineage>
</organism>
<comment type="subcellular location">
    <subcellularLocation>
        <location evidence="5">Endomembrane system</location>
        <topology evidence="5">Single-pass membrane protein</topology>
    </subcellularLocation>
    <subcellularLocation>
        <location evidence="1 6">Membrane</location>
        <topology evidence="1 6">Single-pass type II membrane protein</topology>
    </subcellularLocation>
</comment>
<name>A0A834ZRC8_TETSI</name>
<evidence type="ECO:0000313" key="9">
    <source>
        <dbReference type="Proteomes" id="UP000655225"/>
    </source>
</evidence>
<reference evidence="8 9" key="1">
    <citation type="submission" date="2020-04" db="EMBL/GenBank/DDBJ databases">
        <title>Plant Genome Project.</title>
        <authorList>
            <person name="Zhang R.-G."/>
        </authorList>
    </citation>
    <scope>NUCLEOTIDE SEQUENCE [LARGE SCALE GENOMIC DNA]</scope>
    <source>
        <strain evidence="8">YNK0</strain>
        <tissue evidence="8">Leaf</tissue>
    </source>
</reference>
<evidence type="ECO:0000256" key="6">
    <source>
        <dbReference type="RuleBase" id="RU366043"/>
    </source>
</evidence>
<evidence type="ECO:0000256" key="5">
    <source>
        <dbReference type="ARBA" id="ARBA00037847"/>
    </source>
</evidence>
<dbReference type="GO" id="GO:0005802">
    <property type="term" value="C:trans-Golgi network"/>
    <property type="evidence" value="ECO:0007669"/>
    <property type="project" value="TreeGrafter"/>
</dbReference>
<evidence type="ECO:0000256" key="7">
    <source>
        <dbReference type="SAM" id="MobiDB-lite"/>
    </source>
</evidence>
<dbReference type="AlphaFoldDB" id="A0A834ZRC8"/>
<dbReference type="GO" id="GO:0008168">
    <property type="term" value="F:methyltransferase activity"/>
    <property type="evidence" value="ECO:0007669"/>
    <property type="project" value="UniProtKB-UniRule"/>
</dbReference>
<comment type="caution">
    <text evidence="8">The sequence shown here is derived from an EMBL/GenBank/DDBJ whole genome shotgun (WGS) entry which is preliminary data.</text>
</comment>
<sequence length="329" mass="37656">MLQIPIKWPRSIDEVWKANIPHTHLAHEKSDQNWMVVKGEKIVFPGEALIFIMELISILPHLQMNLLDLFHALLQCNNLVHGLDCQMLNFSNNKLNNEGRLWTVLDVGYGVASFGAYLLSSNIITMSLALNDVHQNQIQFALERGISAYLGILGMKRLPYPSRSFELAYCSRCRIAWLQRDGIFLLELNRLMHTQKTESKEFDWRGTLKVAVAGIPKTIDNVILVLLMPYRIFGLLLSRYRQVLRLYIAIEEAQRSINLTHVDAEVLRMIEKTYMISRSSASPHRLSPSPRSRNSTFQMRGKPSSAPMKNKGNVANGGYPVVFYCSMFY</sequence>
<gene>
    <name evidence="8" type="ORF">HHK36_003551</name>
</gene>
<proteinExistence type="inferred from homology"/>
<keyword evidence="9" id="KW-1185">Reference proteome</keyword>
<keyword evidence="4 6" id="KW-0812">Transmembrane</keyword>
<keyword evidence="6" id="KW-0808">Transferase</keyword>
<feature type="compositionally biased region" description="Low complexity" evidence="7">
    <location>
        <begin position="279"/>
        <end position="295"/>
    </location>
</feature>
<feature type="region of interest" description="Disordered" evidence="7">
    <location>
        <begin position="279"/>
        <end position="310"/>
    </location>
</feature>
<evidence type="ECO:0000256" key="2">
    <source>
        <dbReference type="ARBA" id="ARBA00008361"/>
    </source>
</evidence>
<dbReference type="GO" id="GO:0016020">
    <property type="term" value="C:membrane"/>
    <property type="evidence" value="ECO:0007669"/>
    <property type="project" value="UniProtKB-SubCell"/>
</dbReference>
<dbReference type="Pfam" id="PF03141">
    <property type="entry name" value="Methyltransf_29"/>
    <property type="match status" value="1"/>
</dbReference>
<accession>A0A834ZRC8</accession>
<dbReference type="Proteomes" id="UP000655225">
    <property type="component" value="Unassembled WGS sequence"/>
</dbReference>
<keyword evidence="6" id="KW-0325">Glycoprotein</keyword>
<evidence type="ECO:0000313" key="8">
    <source>
        <dbReference type="EMBL" id="KAF8411012.1"/>
    </source>
</evidence>
<dbReference type="EC" id="2.1.1.-" evidence="6"/>